<evidence type="ECO:0000313" key="1">
    <source>
        <dbReference type="EMBL" id="MDT2596195.1"/>
    </source>
</evidence>
<dbReference type="InterPro" id="IPR007351">
    <property type="entry name" value="YjbR"/>
</dbReference>
<gene>
    <name evidence="2" type="ORF">P7D36_06270</name>
    <name evidence="1" type="ORF">P7D39_04045</name>
</gene>
<evidence type="ECO:0000313" key="2">
    <source>
        <dbReference type="EMBL" id="MDT2637118.1"/>
    </source>
</evidence>
<dbReference type="InterPro" id="IPR058532">
    <property type="entry name" value="YjbR/MT2646/Rv2570-like"/>
</dbReference>
<dbReference type="PANTHER" id="PTHR35145:SF1">
    <property type="entry name" value="CYTOPLASMIC PROTEIN"/>
    <property type="match status" value="1"/>
</dbReference>
<organism evidence="2 3">
    <name type="scientific">Enterococcus dongliensis</name>
    <dbReference type="NCBI Taxonomy" id="2559925"/>
    <lineage>
        <taxon>Bacteria</taxon>
        <taxon>Bacillati</taxon>
        <taxon>Bacillota</taxon>
        <taxon>Bacilli</taxon>
        <taxon>Lactobacillales</taxon>
        <taxon>Enterococcaceae</taxon>
        <taxon>Enterococcus</taxon>
    </lineage>
</organism>
<sequence>MSIKTAVTDYVATLENCQVDHPFSKFPEYEVLRHTSNRKWFGLIMSIEKTKLHLPGPGTVEIIDIKIDPELLSILKNGSGYFFAYHMNKKHWLTVLLDGTVAENQVINLVKDSYFLTK</sequence>
<dbReference type="Proteomes" id="UP001245561">
    <property type="component" value="Unassembled WGS sequence"/>
</dbReference>
<dbReference type="EMBL" id="JARPYT010000007">
    <property type="protein sequence ID" value="MDT2637118.1"/>
    <property type="molecule type" value="Genomic_DNA"/>
</dbReference>
<dbReference type="Pfam" id="PF04237">
    <property type="entry name" value="YjbR"/>
    <property type="match status" value="1"/>
</dbReference>
<comment type="caution">
    <text evidence="2">The sequence shown here is derived from an EMBL/GenBank/DDBJ whole genome shotgun (WGS) entry which is preliminary data.</text>
</comment>
<dbReference type="SUPFAM" id="SSF142906">
    <property type="entry name" value="YjbR-like"/>
    <property type="match status" value="1"/>
</dbReference>
<keyword evidence="4" id="KW-1185">Reference proteome</keyword>
<accession>A0AAP5U1N5</accession>
<protein>
    <submittedName>
        <fullName evidence="2">MmcQ/YjbR family DNA-binding protein</fullName>
    </submittedName>
</protein>
<name>A0AAP5U1N5_9ENTE</name>
<dbReference type="PANTHER" id="PTHR35145">
    <property type="entry name" value="CYTOPLASMIC PROTEIN-RELATED"/>
    <property type="match status" value="1"/>
</dbReference>
<reference evidence="2 4" key="1">
    <citation type="submission" date="2023-03" db="EMBL/GenBank/DDBJ databases">
        <authorList>
            <person name="Shen W."/>
            <person name="Cai J."/>
        </authorList>
    </citation>
    <scope>NUCLEOTIDE SEQUENCE</scope>
    <source>
        <strain evidence="2">P55-2</strain>
        <strain evidence="1 4">P72-2</strain>
    </source>
</reference>
<keyword evidence="2" id="KW-0238">DNA-binding</keyword>
<dbReference type="Gene3D" id="3.90.1150.30">
    <property type="match status" value="1"/>
</dbReference>
<dbReference type="InterPro" id="IPR038056">
    <property type="entry name" value="YjbR-like_sf"/>
</dbReference>
<dbReference type="GO" id="GO:0003677">
    <property type="term" value="F:DNA binding"/>
    <property type="evidence" value="ECO:0007669"/>
    <property type="project" value="UniProtKB-KW"/>
</dbReference>
<evidence type="ECO:0000313" key="3">
    <source>
        <dbReference type="Proteomes" id="UP001245561"/>
    </source>
</evidence>
<evidence type="ECO:0000313" key="4">
    <source>
        <dbReference type="Proteomes" id="UP001256547"/>
    </source>
</evidence>
<dbReference type="Proteomes" id="UP001256547">
    <property type="component" value="Unassembled WGS sequence"/>
</dbReference>
<proteinExistence type="predicted"/>
<dbReference type="EMBL" id="JARPYR010000005">
    <property type="protein sequence ID" value="MDT2596195.1"/>
    <property type="molecule type" value="Genomic_DNA"/>
</dbReference>
<dbReference type="AlphaFoldDB" id="A0AAP5U1N5"/>
<dbReference type="RefSeq" id="WP_137603717.1">
    <property type="nucleotide sequence ID" value="NZ_JARPYR010000005.1"/>
</dbReference>